<dbReference type="STRING" id="121224.E0VH29"/>
<dbReference type="InParanoid" id="E0VH29"/>
<keyword evidence="11" id="KW-1185">Reference proteome</keyword>
<evidence type="ECO:0000256" key="3">
    <source>
        <dbReference type="ARBA" id="ARBA00022490"/>
    </source>
</evidence>
<evidence type="ECO:0000256" key="8">
    <source>
        <dbReference type="ARBA" id="ARBA00041958"/>
    </source>
</evidence>
<reference evidence="10" key="3">
    <citation type="submission" date="2020-05" db="UniProtKB">
        <authorList>
            <consortium name="EnsemblMetazoa"/>
        </authorList>
    </citation>
    <scope>IDENTIFICATION</scope>
    <source>
        <strain evidence="10">USDA</strain>
    </source>
</reference>
<dbReference type="AlphaFoldDB" id="E0VH29"/>
<reference evidence="9" key="1">
    <citation type="submission" date="2007-04" db="EMBL/GenBank/DDBJ databases">
        <title>Annotation of Pediculus humanus corporis strain USDA.</title>
        <authorList>
            <person name="Kirkness E."/>
            <person name="Hannick L."/>
            <person name="Hass B."/>
            <person name="Bruggner R."/>
            <person name="Lawson D."/>
            <person name="Bidwell S."/>
            <person name="Joardar V."/>
            <person name="Caler E."/>
            <person name="Walenz B."/>
            <person name="Inman J."/>
            <person name="Schobel S."/>
            <person name="Galinsky K."/>
            <person name="Amedeo P."/>
            <person name="Strausberg R."/>
        </authorList>
    </citation>
    <scope>NUCLEOTIDE SEQUENCE</scope>
    <source>
        <strain evidence="9">USDA</strain>
    </source>
</reference>
<reference evidence="9" key="2">
    <citation type="submission" date="2007-04" db="EMBL/GenBank/DDBJ databases">
        <title>The genome of the human body louse.</title>
        <authorList>
            <consortium name="The Human Body Louse Genome Consortium"/>
            <person name="Kirkness E."/>
            <person name="Walenz B."/>
            <person name="Hass B."/>
            <person name="Bruggner R."/>
            <person name="Strausberg R."/>
        </authorList>
    </citation>
    <scope>NUCLEOTIDE SEQUENCE</scope>
    <source>
        <strain evidence="9">USDA</strain>
    </source>
</reference>
<dbReference type="Proteomes" id="UP000009046">
    <property type="component" value="Unassembled WGS sequence"/>
</dbReference>
<evidence type="ECO:0000256" key="7">
    <source>
        <dbReference type="ARBA" id="ARBA00039966"/>
    </source>
</evidence>
<protein>
    <recommendedName>
        <fullName evidence="7">Regulator of microtubule dynamics protein 1</fullName>
    </recommendedName>
    <alternativeName>
        <fullName evidence="8">Protein FAM82B</fullName>
    </alternativeName>
</protein>
<dbReference type="eggNOG" id="ENOG502QSJV">
    <property type="taxonomic scope" value="Eukaryota"/>
</dbReference>
<dbReference type="VEuPathDB" id="VectorBase:PHUM200090"/>
<dbReference type="EnsemblMetazoa" id="PHUM200090-RA">
    <property type="protein sequence ID" value="PHUM200090-PA"/>
    <property type="gene ID" value="PHUM200090"/>
</dbReference>
<dbReference type="KEGG" id="phu:Phum_PHUM200090"/>
<dbReference type="SUPFAM" id="SSF48452">
    <property type="entry name" value="TPR-like"/>
    <property type="match status" value="1"/>
</dbReference>
<dbReference type="GO" id="GO:0005876">
    <property type="term" value="C:spindle microtubule"/>
    <property type="evidence" value="ECO:0007669"/>
    <property type="project" value="TreeGrafter"/>
</dbReference>
<dbReference type="PANTHER" id="PTHR16056">
    <property type="entry name" value="REGULATOR OF MICROTUBULE DYNAMICS PROTEIN"/>
    <property type="match status" value="1"/>
</dbReference>
<keyword evidence="3" id="KW-0963">Cytoplasm</keyword>
<proteinExistence type="predicted"/>
<evidence type="ECO:0000313" key="9">
    <source>
        <dbReference type="EMBL" id="EEB12685.1"/>
    </source>
</evidence>
<evidence type="ECO:0000313" key="10">
    <source>
        <dbReference type="EnsemblMetazoa" id="PHUM200090-PA"/>
    </source>
</evidence>
<dbReference type="HOGENOM" id="CLU_046369_1_1_1"/>
<organism>
    <name type="scientific">Pediculus humanus subsp. corporis</name>
    <name type="common">Body louse</name>
    <dbReference type="NCBI Taxonomy" id="121224"/>
    <lineage>
        <taxon>Eukaryota</taxon>
        <taxon>Metazoa</taxon>
        <taxon>Ecdysozoa</taxon>
        <taxon>Arthropoda</taxon>
        <taxon>Hexapoda</taxon>
        <taxon>Insecta</taxon>
        <taxon>Pterygota</taxon>
        <taxon>Neoptera</taxon>
        <taxon>Paraneoptera</taxon>
        <taxon>Psocodea</taxon>
        <taxon>Troctomorpha</taxon>
        <taxon>Phthiraptera</taxon>
        <taxon>Anoplura</taxon>
        <taxon>Pediculidae</taxon>
        <taxon>Pediculus</taxon>
    </lineage>
</organism>
<evidence type="ECO:0000256" key="6">
    <source>
        <dbReference type="ARBA" id="ARBA00023212"/>
    </source>
</evidence>
<dbReference type="GO" id="GO:0097431">
    <property type="term" value="C:mitotic spindle pole"/>
    <property type="evidence" value="ECO:0007669"/>
    <property type="project" value="TreeGrafter"/>
</dbReference>
<dbReference type="Pfam" id="PF21033">
    <property type="entry name" value="RMD1-3"/>
    <property type="match status" value="1"/>
</dbReference>
<dbReference type="InterPro" id="IPR011990">
    <property type="entry name" value="TPR-like_helical_dom_sf"/>
</dbReference>
<accession>E0VH29</accession>
<evidence type="ECO:0000313" key="11">
    <source>
        <dbReference type="Proteomes" id="UP000009046"/>
    </source>
</evidence>
<name>E0VH29_PEDHC</name>
<dbReference type="OMA" id="KDVEILW"/>
<dbReference type="EMBL" id="DS235157">
    <property type="protein sequence ID" value="EEB12685.1"/>
    <property type="molecule type" value="Genomic_DNA"/>
</dbReference>
<dbReference type="Gene3D" id="1.25.40.10">
    <property type="entry name" value="Tetratricopeptide repeat domain"/>
    <property type="match status" value="1"/>
</dbReference>
<dbReference type="CTD" id="8240345"/>
<sequence>MSFLPLNKADSKEALNLSDKGKIPQVEKNVNAAILQSDELFQIGKFKESYDVLLEYQDTENVEVLWRLSRGLYNITKQKTTDKSTKATLIKEAFEHIDKALRLDDKHNAVHKWMAILVDAKSSLEGIKSRINTLPTFKKHLMTAIELNPKDATSMYMLGLYMYNIADMSWLQVKIAKALFGTPPEASFEEAFQYFSKAEEVEPNFYSANLLMLGKTCLKLKRLETAQYWLKCATSYPVRTDEDEAVRLEAEDLLKKNPIVMSK</sequence>
<evidence type="ECO:0000256" key="5">
    <source>
        <dbReference type="ARBA" id="ARBA00022803"/>
    </source>
</evidence>
<keyword evidence="5" id="KW-0802">TPR repeat</keyword>
<dbReference type="GeneID" id="8240345"/>
<evidence type="ECO:0000256" key="2">
    <source>
        <dbReference type="ARBA" id="ARBA00011375"/>
    </source>
</evidence>
<keyword evidence="4" id="KW-0677">Repeat</keyword>
<keyword evidence="6" id="KW-0206">Cytoskeleton</keyword>
<dbReference type="PANTHER" id="PTHR16056:SF16">
    <property type="entry name" value="REGULATOR OF MICROTUBULE DYNAMICS PROTEIN 1"/>
    <property type="match status" value="1"/>
</dbReference>
<comment type="subcellular location">
    <subcellularLocation>
        <location evidence="1">Cytoplasm</location>
        <location evidence="1">Cytoskeleton</location>
    </subcellularLocation>
</comment>
<evidence type="ECO:0000256" key="4">
    <source>
        <dbReference type="ARBA" id="ARBA00022737"/>
    </source>
</evidence>
<dbReference type="EMBL" id="AAZO01002319">
    <property type="status" value="NOT_ANNOTATED_CDS"/>
    <property type="molecule type" value="Genomic_DNA"/>
</dbReference>
<dbReference type="RefSeq" id="XP_002425423.1">
    <property type="nucleotide sequence ID" value="XM_002425378.1"/>
</dbReference>
<dbReference type="GO" id="GO:0005739">
    <property type="term" value="C:mitochondrion"/>
    <property type="evidence" value="ECO:0007669"/>
    <property type="project" value="TreeGrafter"/>
</dbReference>
<dbReference type="GO" id="GO:0008017">
    <property type="term" value="F:microtubule binding"/>
    <property type="evidence" value="ECO:0007669"/>
    <property type="project" value="TreeGrafter"/>
</dbReference>
<dbReference type="InterPro" id="IPR049039">
    <property type="entry name" value="RMD1-3_a_helical_rpt"/>
</dbReference>
<dbReference type="OrthoDB" id="69711at2759"/>
<evidence type="ECO:0000256" key="1">
    <source>
        <dbReference type="ARBA" id="ARBA00004245"/>
    </source>
</evidence>
<gene>
    <name evidence="10" type="primary">8240345</name>
    <name evidence="9" type="ORF">Phum_PHUM200090</name>
</gene>
<comment type="subunit">
    <text evidence="2">Interacts with microtubules.</text>
</comment>